<comment type="caution">
    <text evidence="6">The sequence shown here is derived from an EMBL/GenBank/DDBJ whole genome shotgun (WGS) entry which is preliminary data.</text>
</comment>
<keyword evidence="7" id="KW-1185">Reference proteome</keyword>
<evidence type="ECO:0000256" key="1">
    <source>
        <dbReference type="ARBA" id="ARBA00023015"/>
    </source>
</evidence>
<reference evidence="6" key="1">
    <citation type="journal article" date="2014" name="Int. J. Syst. Evol. Microbiol.">
        <title>Complete genome sequence of Corynebacterium casei LMG S-19264T (=DSM 44701T), isolated from a smear-ripened cheese.</title>
        <authorList>
            <consortium name="US DOE Joint Genome Institute (JGI-PGF)"/>
            <person name="Walter F."/>
            <person name="Albersmeier A."/>
            <person name="Kalinowski J."/>
            <person name="Ruckert C."/>
        </authorList>
    </citation>
    <scope>NUCLEOTIDE SEQUENCE</scope>
    <source>
        <strain evidence="6">KCTC 23310</strain>
    </source>
</reference>
<feature type="DNA-binding region" description="H-T-H motif" evidence="4">
    <location>
        <begin position="43"/>
        <end position="62"/>
    </location>
</feature>
<dbReference type="EMBL" id="BMYJ01000008">
    <property type="protein sequence ID" value="GHC60780.1"/>
    <property type="molecule type" value="Genomic_DNA"/>
</dbReference>
<dbReference type="GO" id="GO:0003700">
    <property type="term" value="F:DNA-binding transcription factor activity"/>
    <property type="evidence" value="ECO:0007669"/>
    <property type="project" value="TreeGrafter"/>
</dbReference>
<keyword evidence="1" id="KW-0805">Transcription regulation</keyword>
<dbReference type="PROSITE" id="PS50977">
    <property type="entry name" value="HTH_TETR_2"/>
    <property type="match status" value="1"/>
</dbReference>
<evidence type="ECO:0000313" key="6">
    <source>
        <dbReference type="EMBL" id="GHC60780.1"/>
    </source>
</evidence>
<dbReference type="SUPFAM" id="SSF48498">
    <property type="entry name" value="Tetracyclin repressor-like, C-terminal domain"/>
    <property type="match status" value="1"/>
</dbReference>
<accession>A0A918TUM5</accession>
<dbReference type="PANTHER" id="PTHR30055">
    <property type="entry name" value="HTH-TYPE TRANSCRIPTIONAL REGULATOR RUTR"/>
    <property type="match status" value="1"/>
</dbReference>
<dbReference type="InterPro" id="IPR025996">
    <property type="entry name" value="MT1864/Rv1816-like_C"/>
</dbReference>
<dbReference type="Gene3D" id="1.10.357.10">
    <property type="entry name" value="Tetracycline Repressor, domain 2"/>
    <property type="match status" value="1"/>
</dbReference>
<dbReference type="InterPro" id="IPR001647">
    <property type="entry name" value="HTH_TetR"/>
</dbReference>
<dbReference type="InterPro" id="IPR036271">
    <property type="entry name" value="Tet_transcr_reg_TetR-rel_C_sf"/>
</dbReference>
<evidence type="ECO:0000256" key="4">
    <source>
        <dbReference type="PROSITE-ProRule" id="PRU00335"/>
    </source>
</evidence>
<sequence>MPCPQGLLDRGMAKTSYHHGNLGAALLLAAGEELEAVGVEGFSLRKVAARAGVSHTAVQHHFGDMQGLLTALAAQAYRDMEAAMLGAGSTLPPADRLVEMALAYVAFAESRPALFRLLFGSKRPDYDNADLHAASTATYATVQRLVGAAGGQGAVDEAAIWGTAHGLAELSITGKLGHVVGMDAAVKTQALRHILRRVVPQSVDKT</sequence>
<dbReference type="Proteomes" id="UP000638981">
    <property type="component" value="Unassembled WGS sequence"/>
</dbReference>
<dbReference type="Pfam" id="PF00440">
    <property type="entry name" value="TetR_N"/>
    <property type="match status" value="1"/>
</dbReference>
<evidence type="ECO:0000259" key="5">
    <source>
        <dbReference type="PROSITE" id="PS50977"/>
    </source>
</evidence>
<dbReference type="GO" id="GO:0000976">
    <property type="term" value="F:transcription cis-regulatory region binding"/>
    <property type="evidence" value="ECO:0007669"/>
    <property type="project" value="TreeGrafter"/>
</dbReference>
<evidence type="ECO:0000256" key="3">
    <source>
        <dbReference type="ARBA" id="ARBA00023163"/>
    </source>
</evidence>
<organism evidence="6 7">
    <name type="scientific">Neogemmobacter tilapiae</name>
    <dbReference type="NCBI Taxonomy" id="875041"/>
    <lineage>
        <taxon>Bacteria</taxon>
        <taxon>Pseudomonadati</taxon>
        <taxon>Pseudomonadota</taxon>
        <taxon>Alphaproteobacteria</taxon>
        <taxon>Rhodobacterales</taxon>
        <taxon>Paracoccaceae</taxon>
        <taxon>Neogemmobacter</taxon>
    </lineage>
</organism>
<name>A0A918TUM5_9RHOB</name>
<feature type="domain" description="HTH tetR-type" evidence="5">
    <location>
        <begin position="20"/>
        <end position="80"/>
    </location>
</feature>
<dbReference type="AlphaFoldDB" id="A0A918TUM5"/>
<keyword evidence="3" id="KW-0804">Transcription</keyword>
<dbReference type="InterPro" id="IPR009057">
    <property type="entry name" value="Homeodomain-like_sf"/>
</dbReference>
<keyword evidence="2 4" id="KW-0238">DNA-binding</keyword>
<proteinExistence type="predicted"/>
<dbReference type="Pfam" id="PF13305">
    <property type="entry name" value="TetR_C_33"/>
    <property type="match status" value="1"/>
</dbReference>
<evidence type="ECO:0000313" key="7">
    <source>
        <dbReference type="Proteomes" id="UP000638981"/>
    </source>
</evidence>
<dbReference type="SUPFAM" id="SSF46689">
    <property type="entry name" value="Homeodomain-like"/>
    <property type="match status" value="1"/>
</dbReference>
<reference evidence="6" key="2">
    <citation type="submission" date="2020-09" db="EMBL/GenBank/DDBJ databases">
        <authorList>
            <person name="Sun Q."/>
            <person name="Kim S."/>
        </authorList>
    </citation>
    <scope>NUCLEOTIDE SEQUENCE</scope>
    <source>
        <strain evidence="6">KCTC 23310</strain>
    </source>
</reference>
<gene>
    <name evidence="6" type="ORF">GCM10007315_25840</name>
</gene>
<dbReference type="PANTHER" id="PTHR30055:SF220">
    <property type="entry name" value="TETR-FAMILY REGULATORY PROTEIN"/>
    <property type="match status" value="1"/>
</dbReference>
<evidence type="ECO:0000256" key="2">
    <source>
        <dbReference type="ARBA" id="ARBA00023125"/>
    </source>
</evidence>
<protein>
    <recommendedName>
        <fullName evidence="5">HTH tetR-type domain-containing protein</fullName>
    </recommendedName>
</protein>
<dbReference type="InterPro" id="IPR050109">
    <property type="entry name" value="HTH-type_TetR-like_transc_reg"/>
</dbReference>